<reference evidence="3 4" key="1">
    <citation type="submission" date="2014-06" db="EMBL/GenBank/DDBJ databases">
        <title>Evolutionary Origins and Diversification of the Mycorrhizal Mutualists.</title>
        <authorList>
            <consortium name="DOE Joint Genome Institute"/>
            <consortium name="Mycorrhizal Genomics Consortium"/>
            <person name="Kohler A."/>
            <person name="Kuo A."/>
            <person name="Nagy L.G."/>
            <person name="Floudas D."/>
            <person name="Copeland A."/>
            <person name="Barry K.W."/>
            <person name="Cichocki N."/>
            <person name="Veneault-Fourrey C."/>
            <person name="LaButti K."/>
            <person name="Lindquist E.A."/>
            <person name="Lipzen A."/>
            <person name="Lundell T."/>
            <person name="Morin E."/>
            <person name="Murat C."/>
            <person name="Riley R."/>
            <person name="Ohm R."/>
            <person name="Sun H."/>
            <person name="Tunlid A."/>
            <person name="Henrissat B."/>
            <person name="Grigoriev I.V."/>
            <person name="Hibbett D.S."/>
            <person name="Martin F."/>
        </authorList>
    </citation>
    <scope>NUCLEOTIDE SEQUENCE [LARGE SCALE GENOMIC DNA]</scope>
    <source>
        <strain evidence="3 4">SS14</strain>
    </source>
</reference>
<dbReference type="AlphaFoldDB" id="A0A0C9UG02"/>
<keyword evidence="1" id="KW-0472">Membrane</keyword>
<keyword evidence="4" id="KW-1185">Reference proteome</keyword>
<evidence type="ECO:0000313" key="4">
    <source>
        <dbReference type="Proteomes" id="UP000054279"/>
    </source>
</evidence>
<keyword evidence="1" id="KW-0812">Transmembrane</keyword>
<evidence type="ECO:0000313" key="3">
    <source>
        <dbReference type="EMBL" id="KIJ33739.1"/>
    </source>
</evidence>
<feature type="domain" description="DUF6533" evidence="2">
    <location>
        <begin position="29"/>
        <end position="49"/>
    </location>
</feature>
<dbReference type="HOGENOM" id="CLU_2924196_0_0_1"/>
<protein>
    <recommendedName>
        <fullName evidence="2">DUF6533 domain-containing protein</fullName>
    </recommendedName>
</protein>
<organism evidence="3 4">
    <name type="scientific">Sphaerobolus stellatus (strain SS14)</name>
    <dbReference type="NCBI Taxonomy" id="990650"/>
    <lineage>
        <taxon>Eukaryota</taxon>
        <taxon>Fungi</taxon>
        <taxon>Dikarya</taxon>
        <taxon>Basidiomycota</taxon>
        <taxon>Agaricomycotina</taxon>
        <taxon>Agaricomycetes</taxon>
        <taxon>Phallomycetidae</taxon>
        <taxon>Geastrales</taxon>
        <taxon>Sphaerobolaceae</taxon>
        <taxon>Sphaerobolus</taxon>
    </lineage>
</organism>
<proteinExistence type="predicted"/>
<evidence type="ECO:0000259" key="2">
    <source>
        <dbReference type="Pfam" id="PF20151"/>
    </source>
</evidence>
<keyword evidence="1" id="KW-1133">Transmembrane helix</keyword>
<dbReference type="InterPro" id="IPR045340">
    <property type="entry name" value="DUF6533"/>
</dbReference>
<dbReference type="Pfam" id="PF20151">
    <property type="entry name" value="DUF6533"/>
    <property type="match status" value="1"/>
</dbReference>
<sequence>MGTPPESPAFISEIAVFVSLAEDLFTARYTCLAAFTLIIYDYLLLLGEEALPFILKFSTAH</sequence>
<gene>
    <name evidence="3" type="ORF">M422DRAFT_264192</name>
</gene>
<feature type="transmembrane region" description="Helical" evidence="1">
    <location>
        <begin position="27"/>
        <end position="46"/>
    </location>
</feature>
<accession>A0A0C9UG02</accession>
<dbReference type="Proteomes" id="UP000054279">
    <property type="component" value="Unassembled WGS sequence"/>
</dbReference>
<evidence type="ECO:0000256" key="1">
    <source>
        <dbReference type="SAM" id="Phobius"/>
    </source>
</evidence>
<name>A0A0C9UG02_SPHS4</name>
<dbReference type="EMBL" id="KN837208">
    <property type="protein sequence ID" value="KIJ33739.1"/>
    <property type="molecule type" value="Genomic_DNA"/>
</dbReference>